<protein>
    <submittedName>
        <fullName evidence="2">ADP-ribosylglycohydrolase</fullName>
    </submittedName>
</protein>
<evidence type="ECO:0000256" key="1">
    <source>
        <dbReference type="PIRSR" id="PIRSR605502-1"/>
    </source>
</evidence>
<dbReference type="AlphaFoldDB" id="A0A1I0WUI0"/>
<dbReference type="Proteomes" id="UP000183843">
    <property type="component" value="Unassembled WGS sequence"/>
</dbReference>
<evidence type="ECO:0000313" key="2">
    <source>
        <dbReference type="EMBL" id="SFA92204.1"/>
    </source>
</evidence>
<name>A0A1I0WUI0_SELRU</name>
<dbReference type="PANTHER" id="PTHR16222:SF12">
    <property type="entry name" value="ADP-RIBOSYLGLYCOHYDROLASE-RELATED"/>
    <property type="match status" value="1"/>
</dbReference>
<dbReference type="InterPro" id="IPR005502">
    <property type="entry name" value="Ribosyl_crysJ1"/>
</dbReference>
<feature type="binding site" evidence="1">
    <location>
        <position position="34"/>
    </location>
    <ligand>
        <name>Mg(2+)</name>
        <dbReference type="ChEBI" id="CHEBI:18420"/>
        <label>1</label>
    </ligand>
</feature>
<dbReference type="GO" id="GO:0016787">
    <property type="term" value="F:hydrolase activity"/>
    <property type="evidence" value="ECO:0007669"/>
    <property type="project" value="UniProtKB-KW"/>
</dbReference>
<dbReference type="RefSeq" id="WP_074814391.1">
    <property type="nucleotide sequence ID" value="NZ_FOJX01000003.1"/>
</dbReference>
<dbReference type="InterPro" id="IPR036705">
    <property type="entry name" value="Ribosyl_crysJ1_sf"/>
</dbReference>
<gene>
    <name evidence="2" type="ORF">SAMN05216587_103330</name>
</gene>
<dbReference type="Gene3D" id="1.10.4080.10">
    <property type="entry name" value="ADP-ribosylation/Crystallin J1"/>
    <property type="match status" value="1"/>
</dbReference>
<dbReference type="EMBL" id="FOJX01000003">
    <property type="protein sequence ID" value="SFA92204.1"/>
    <property type="molecule type" value="Genomic_DNA"/>
</dbReference>
<keyword evidence="1" id="KW-0479">Metal-binding</keyword>
<dbReference type="SUPFAM" id="SSF101478">
    <property type="entry name" value="ADP-ribosylglycohydrolase"/>
    <property type="match status" value="1"/>
</dbReference>
<proteinExistence type="predicted"/>
<comment type="cofactor">
    <cofactor evidence="1">
        <name>Mg(2+)</name>
        <dbReference type="ChEBI" id="CHEBI:18420"/>
    </cofactor>
    <text evidence="1">Binds 2 magnesium ions per subunit.</text>
</comment>
<dbReference type="PANTHER" id="PTHR16222">
    <property type="entry name" value="ADP-RIBOSYLGLYCOHYDROLASE"/>
    <property type="match status" value="1"/>
</dbReference>
<feature type="binding site" evidence="1">
    <location>
        <position position="239"/>
    </location>
    <ligand>
        <name>Mg(2+)</name>
        <dbReference type="ChEBI" id="CHEBI:18420"/>
        <label>1</label>
    </ligand>
</feature>
<feature type="binding site" evidence="1">
    <location>
        <position position="240"/>
    </location>
    <ligand>
        <name>Mg(2+)</name>
        <dbReference type="ChEBI" id="CHEBI:18420"/>
        <label>1</label>
    </ligand>
</feature>
<keyword evidence="1" id="KW-0460">Magnesium</keyword>
<organism evidence="2 3">
    <name type="scientific">Selenomonas ruminantium</name>
    <dbReference type="NCBI Taxonomy" id="971"/>
    <lineage>
        <taxon>Bacteria</taxon>
        <taxon>Bacillati</taxon>
        <taxon>Bacillota</taxon>
        <taxon>Negativicutes</taxon>
        <taxon>Selenomonadales</taxon>
        <taxon>Selenomonadaceae</taxon>
        <taxon>Selenomonas</taxon>
    </lineage>
</organism>
<feature type="binding site" evidence="1">
    <location>
        <position position="237"/>
    </location>
    <ligand>
        <name>Mg(2+)</name>
        <dbReference type="ChEBI" id="CHEBI:18420"/>
        <label>1</label>
    </ligand>
</feature>
<feature type="binding site" evidence="1">
    <location>
        <position position="36"/>
    </location>
    <ligand>
        <name>Mg(2+)</name>
        <dbReference type="ChEBI" id="CHEBI:18420"/>
        <label>1</label>
    </ligand>
</feature>
<accession>A0A1I0WUI0</accession>
<sequence length="309" mass="34910">MLGAIVGDIVGSVYEWNNIKTKDFPLFRDDCFFTDDTVMTCAVAEAIMNGGERDDFIDAMKKYGRMYPDAGYGGRFGAWLFSDNREPYNSYGNGSAMRVSPCAWVMDCGFCARTGMWPSNGREEARLSAEVTHNHPEGIKGAMATADAIFMCRYYFGGYHGDYEKPIHENPAECKRLVKEHIEKEYGYDLSRTLDEIRPGYKFNETCQDTVPQAIIAFLESRDFEDAIRNAISLGGDSDTLAAITGSIAEAAYGIPDWIKDKAYSYLDEPLKDVLRRWRTYITAVNGDRRAFHTMLTSMNEYLRNNPQA</sequence>
<dbReference type="Pfam" id="PF03747">
    <property type="entry name" value="ADP_ribosyl_GH"/>
    <property type="match status" value="1"/>
</dbReference>
<evidence type="ECO:0000313" key="3">
    <source>
        <dbReference type="Proteomes" id="UP000183843"/>
    </source>
</evidence>
<dbReference type="InterPro" id="IPR050792">
    <property type="entry name" value="ADP-ribosylglycohydrolase"/>
</dbReference>
<reference evidence="2 3" key="1">
    <citation type="submission" date="2016-10" db="EMBL/GenBank/DDBJ databases">
        <authorList>
            <person name="de Groot N.N."/>
        </authorList>
    </citation>
    <scope>NUCLEOTIDE SEQUENCE [LARGE SCALE GENOMIC DNA]</scope>
    <source>
        <strain evidence="2 3">L14</strain>
    </source>
</reference>
<keyword evidence="2" id="KW-0378">Hydrolase</keyword>
<dbReference type="GO" id="GO:0046872">
    <property type="term" value="F:metal ion binding"/>
    <property type="evidence" value="ECO:0007669"/>
    <property type="project" value="UniProtKB-KW"/>
</dbReference>
<feature type="binding site" evidence="1">
    <location>
        <position position="35"/>
    </location>
    <ligand>
        <name>Mg(2+)</name>
        <dbReference type="ChEBI" id="CHEBI:18420"/>
        <label>1</label>
    </ligand>
</feature>